<reference evidence="2" key="2">
    <citation type="journal article" date="2020" name="Microorganisms">
        <title>Osmotic Adaptation and Compatible Solute Biosynthesis of Phototrophic Bacteria as Revealed from Genome Analyses.</title>
        <authorList>
            <person name="Imhoff J.F."/>
            <person name="Rahn T."/>
            <person name="Kunzel S."/>
            <person name="Keller A."/>
            <person name="Neulinger S.C."/>
        </authorList>
    </citation>
    <scope>NUCLEOTIDE SEQUENCE</scope>
    <source>
        <strain evidence="2">LMG 28126</strain>
    </source>
</reference>
<dbReference type="Gene3D" id="1.20.1270.180">
    <property type="match status" value="1"/>
</dbReference>
<dbReference type="InterPro" id="IPR009739">
    <property type="entry name" value="LprI-like_N"/>
</dbReference>
<keyword evidence="3" id="KW-1185">Reference proteome</keyword>
<accession>A0A934TKH7</accession>
<comment type="caution">
    <text evidence="2">The sequence shown here is derived from an EMBL/GenBank/DDBJ whole genome shotgun (WGS) entry which is preliminary data.</text>
</comment>
<dbReference type="RefSeq" id="WP_201156660.1">
    <property type="nucleotide sequence ID" value="NZ_NHSD01000183.1"/>
</dbReference>
<organism evidence="2 3">
    <name type="scientific">Rhodobaculum claviforme</name>
    <dbReference type="NCBI Taxonomy" id="1549854"/>
    <lineage>
        <taxon>Bacteria</taxon>
        <taxon>Pseudomonadati</taxon>
        <taxon>Pseudomonadota</taxon>
        <taxon>Alphaproteobacteria</taxon>
        <taxon>Rhodobacterales</taxon>
        <taxon>Paracoccaceae</taxon>
        <taxon>Rhodobaculum</taxon>
    </lineage>
</organism>
<feature type="domain" description="Lysozyme inhibitor LprI-like N-terminal" evidence="1">
    <location>
        <begin position="85"/>
        <end position="190"/>
    </location>
</feature>
<sequence>MKGSPDRIGRGATAGAVAALAVVGVALASVSGSVPGSVSGAGRAAADPAFDPAPTDRCVAEAAAQAPARSGHGVLDCAGRAAVACMAAPGGDTTVGMIDCLAAELRHWEDRMAAALAIRRQTDTAEDADMDRLGATGPRLAPALEAMQGAWTGWRDAACLYEQAQWRGGTGAGPATMACHLLETARQTLRLEGWWAP</sequence>
<evidence type="ECO:0000313" key="3">
    <source>
        <dbReference type="Proteomes" id="UP000706333"/>
    </source>
</evidence>
<dbReference type="AlphaFoldDB" id="A0A934TKH7"/>
<evidence type="ECO:0000259" key="1">
    <source>
        <dbReference type="Pfam" id="PF07007"/>
    </source>
</evidence>
<name>A0A934TKH7_9RHOB</name>
<proteinExistence type="predicted"/>
<dbReference type="Pfam" id="PF07007">
    <property type="entry name" value="LprI"/>
    <property type="match status" value="1"/>
</dbReference>
<reference evidence="2" key="1">
    <citation type="submission" date="2017-05" db="EMBL/GenBank/DDBJ databases">
        <authorList>
            <person name="Imhoff J.F."/>
            <person name="Rahn T."/>
            <person name="Kuenzel S."/>
            <person name="Neulinger S.C."/>
        </authorList>
    </citation>
    <scope>NUCLEOTIDE SEQUENCE</scope>
    <source>
        <strain evidence="2">LMG 28126</strain>
    </source>
</reference>
<dbReference type="Proteomes" id="UP000706333">
    <property type="component" value="Unassembled WGS sequence"/>
</dbReference>
<evidence type="ECO:0000313" key="2">
    <source>
        <dbReference type="EMBL" id="MBK5926892.1"/>
    </source>
</evidence>
<protein>
    <recommendedName>
        <fullName evidence="1">Lysozyme inhibitor LprI-like N-terminal domain-containing protein</fullName>
    </recommendedName>
</protein>
<gene>
    <name evidence="2" type="ORF">CCR87_05955</name>
</gene>
<dbReference type="EMBL" id="NHSD01000183">
    <property type="protein sequence ID" value="MBK5926892.1"/>
    <property type="molecule type" value="Genomic_DNA"/>
</dbReference>